<dbReference type="Proteomes" id="UP001501222">
    <property type="component" value="Unassembled WGS sequence"/>
</dbReference>
<evidence type="ECO:0000256" key="1">
    <source>
        <dbReference type="SAM" id="MobiDB-lite"/>
    </source>
</evidence>
<dbReference type="EMBL" id="BAABAA010000021">
    <property type="protein sequence ID" value="GAA3597840.1"/>
    <property type="molecule type" value="Genomic_DNA"/>
</dbReference>
<organism evidence="2 3">
    <name type="scientific">Kribbella ginsengisoli</name>
    <dbReference type="NCBI Taxonomy" id="363865"/>
    <lineage>
        <taxon>Bacteria</taxon>
        <taxon>Bacillati</taxon>
        <taxon>Actinomycetota</taxon>
        <taxon>Actinomycetes</taxon>
        <taxon>Propionibacteriales</taxon>
        <taxon>Kribbellaceae</taxon>
        <taxon>Kribbella</taxon>
    </lineage>
</organism>
<evidence type="ECO:0000313" key="3">
    <source>
        <dbReference type="Proteomes" id="UP001501222"/>
    </source>
</evidence>
<protein>
    <submittedName>
        <fullName evidence="2">Uncharacterized protein</fullName>
    </submittedName>
</protein>
<keyword evidence="3" id="KW-1185">Reference proteome</keyword>
<gene>
    <name evidence="2" type="ORF">GCM10022235_81980</name>
</gene>
<evidence type="ECO:0000313" key="2">
    <source>
        <dbReference type="EMBL" id="GAA3597840.1"/>
    </source>
</evidence>
<comment type="caution">
    <text evidence="2">The sequence shown here is derived from an EMBL/GenBank/DDBJ whole genome shotgun (WGS) entry which is preliminary data.</text>
</comment>
<feature type="region of interest" description="Disordered" evidence="1">
    <location>
        <begin position="193"/>
        <end position="233"/>
    </location>
</feature>
<sequence>MVAQGAVTIEKLMELFLAGQVSGLSLEEKAVVLLEISVDLEVSITHNQLDEMARALISRWPRPGAEAKEAALTLVYCLDRLDLPVEFVRPVIDKAVDWFGASLNEPQDFASLKALKEILEEDEEKFGDSVLELPELSDLADEFEELVESELDRLSESDDSPETISEELAMLTELADELGIHDLDSRAGHVHDRIADLERDDEDTSDPDWSDGNRGSSRGGSDDVDGLFRSLSN</sequence>
<reference evidence="3" key="1">
    <citation type="journal article" date="2019" name="Int. J. Syst. Evol. Microbiol.">
        <title>The Global Catalogue of Microorganisms (GCM) 10K type strain sequencing project: providing services to taxonomists for standard genome sequencing and annotation.</title>
        <authorList>
            <consortium name="The Broad Institute Genomics Platform"/>
            <consortium name="The Broad Institute Genome Sequencing Center for Infectious Disease"/>
            <person name="Wu L."/>
            <person name="Ma J."/>
        </authorList>
    </citation>
    <scope>NUCLEOTIDE SEQUENCE [LARGE SCALE GENOMIC DNA]</scope>
    <source>
        <strain evidence="3">JCM 16928</strain>
    </source>
</reference>
<proteinExistence type="predicted"/>
<feature type="compositionally biased region" description="Acidic residues" evidence="1">
    <location>
        <begin position="198"/>
        <end position="209"/>
    </location>
</feature>
<name>A0ABP6Z493_9ACTN</name>
<accession>A0ABP6Z493</accession>